<dbReference type="KEGG" id="dto:TOL2_C00540"/>
<dbReference type="GO" id="GO:0006313">
    <property type="term" value="P:DNA transposition"/>
    <property type="evidence" value="ECO:0007669"/>
    <property type="project" value="InterPro"/>
</dbReference>
<gene>
    <name evidence="4" type="ordered locus">TOL2_C00540</name>
</gene>
<dbReference type="Pfam" id="PF02371">
    <property type="entry name" value="Transposase_20"/>
    <property type="match status" value="1"/>
</dbReference>
<evidence type="ECO:0000313" key="4">
    <source>
        <dbReference type="EMBL" id="CCK78224.1"/>
    </source>
</evidence>
<feature type="domain" description="Transposase IS110-like N-terminal" evidence="2">
    <location>
        <begin position="4"/>
        <end position="161"/>
    </location>
</feature>
<dbReference type="Proteomes" id="UP000007347">
    <property type="component" value="Chromosome"/>
</dbReference>
<evidence type="ECO:0000313" key="5">
    <source>
        <dbReference type="Proteomes" id="UP000007347"/>
    </source>
</evidence>
<evidence type="ECO:0000259" key="2">
    <source>
        <dbReference type="Pfam" id="PF01548"/>
    </source>
</evidence>
<evidence type="ECO:0000256" key="1">
    <source>
        <dbReference type="SAM" id="Coils"/>
    </source>
</evidence>
<keyword evidence="1" id="KW-0175">Coiled coil</keyword>
<sequence length="397" mass="44927">MWTLGIDIAKRKHVAALLDDNGKKVFKNFSFTNTLEEVNRLLDRINQVGFSIENLLIGMEATGHYWMILYHFLSNAGFQVRLINPLMTSARRNAGIRGTKTDSVDAELIANILREADPKFSAVPDDEVRQLRNLTRLRYECSQTFVAEKQRLIGLLDLVFPEYSEHFSDIFGAASRQLLAQYSTAEDIKKIDIRKLTRILKEASKGHMGREHAKRLKSAAKNSFSLSASNLSFALEIKFLVQRMNILLHQIEELEKQAKKYMKKNQKLLQTIPGIGPVWAPTILAEVLPVFHPEEKNGARKLVAAAGLDVRLNESGQYKGKGKMSKRGSRYLRTAAIQAAEVAALVAKDPMFRTVYEKQKAKGKKHLVAISHVANKLLHVVFSVLKNQKPYEVRLIH</sequence>
<dbReference type="PANTHER" id="PTHR33055">
    <property type="entry name" value="TRANSPOSASE FOR INSERTION SEQUENCE ELEMENT IS1111A"/>
    <property type="match status" value="1"/>
</dbReference>
<reference evidence="4 5" key="1">
    <citation type="journal article" date="2013" name="Environ. Microbiol.">
        <title>Complete genome, catabolic sub-proteomes and key-metabolites of Desulfobacula toluolica Tol2, a marine, aromatic compound-degrading, sulfate-reducing bacterium.</title>
        <authorList>
            <person name="Wohlbrand L."/>
            <person name="Jacob J.H."/>
            <person name="Kube M."/>
            <person name="Mussmann M."/>
            <person name="Jarling R."/>
            <person name="Beck A."/>
            <person name="Amann R."/>
            <person name="Wilkes H."/>
            <person name="Reinhardt R."/>
            <person name="Rabus R."/>
        </authorList>
    </citation>
    <scope>NUCLEOTIDE SEQUENCE [LARGE SCALE GENOMIC DNA]</scope>
    <source>
        <strain evidence="5">DSM 7467 / Tol2</strain>
    </source>
</reference>
<feature type="coiled-coil region" evidence="1">
    <location>
        <begin position="237"/>
        <end position="271"/>
    </location>
</feature>
<dbReference type="EMBL" id="FO203503">
    <property type="protein sequence ID" value="CCK78224.1"/>
    <property type="molecule type" value="Genomic_DNA"/>
</dbReference>
<accession>K0N235</accession>
<dbReference type="InterPro" id="IPR003346">
    <property type="entry name" value="Transposase_20"/>
</dbReference>
<name>K0N235_DESTT</name>
<keyword evidence="5" id="KW-1185">Reference proteome</keyword>
<evidence type="ECO:0000259" key="3">
    <source>
        <dbReference type="Pfam" id="PF02371"/>
    </source>
</evidence>
<dbReference type="GO" id="GO:0004803">
    <property type="term" value="F:transposase activity"/>
    <property type="evidence" value="ECO:0007669"/>
    <property type="project" value="InterPro"/>
</dbReference>
<dbReference type="RefSeq" id="WP_014955582.1">
    <property type="nucleotide sequence ID" value="NC_018645.1"/>
</dbReference>
<dbReference type="STRING" id="651182.TOL2_C00540"/>
<dbReference type="InterPro" id="IPR047650">
    <property type="entry name" value="Transpos_IS110"/>
</dbReference>
<dbReference type="OrthoDB" id="9795150at2"/>
<feature type="domain" description="Transposase IS116/IS110/IS902 C-terminal" evidence="3">
    <location>
        <begin position="267"/>
        <end position="357"/>
    </location>
</feature>
<dbReference type="AlphaFoldDB" id="K0N235"/>
<organism evidence="4 5">
    <name type="scientific">Desulfobacula toluolica (strain DSM 7467 / Tol2)</name>
    <dbReference type="NCBI Taxonomy" id="651182"/>
    <lineage>
        <taxon>Bacteria</taxon>
        <taxon>Pseudomonadati</taxon>
        <taxon>Thermodesulfobacteriota</taxon>
        <taxon>Desulfobacteria</taxon>
        <taxon>Desulfobacterales</taxon>
        <taxon>Desulfobacteraceae</taxon>
        <taxon>Desulfobacula</taxon>
    </lineage>
</organism>
<protein>
    <submittedName>
        <fullName evidence="4">Transposase</fullName>
    </submittedName>
</protein>
<dbReference type="HOGENOM" id="CLU_036902_4_8_7"/>
<dbReference type="PANTHER" id="PTHR33055:SF15">
    <property type="entry name" value="TRANSPOSASE-RELATED"/>
    <property type="match status" value="1"/>
</dbReference>
<dbReference type="GO" id="GO:0003677">
    <property type="term" value="F:DNA binding"/>
    <property type="evidence" value="ECO:0007669"/>
    <property type="project" value="InterPro"/>
</dbReference>
<proteinExistence type="predicted"/>
<dbReference type="NCBIfam" id="NF033542">
    <property type="entry name" value="transpos_IS110"/>
    <property type="match status" value="1"/>
</dbReference>
<dbReference type="InterPro" id="IPR002525">
    <property type="entry name" value="Transp_IS110-like_N"/>
</dbReference>
<dbReference type="Pfam" id="PF01548">
    <property type="entry name" value="DEDD_Tnp_IS110"/>
    <property type="match status" value="1"/>
</dbReference>